<keyword evidence="1" id="KW-0812">Transmembrane</keyword>
<reference evidence="2" key="1">
    <citation type="submission" date="2020-05" db="EMBL/GenBank/DDBJ databases">
        <authorList>
            <person name="Chiriac C."/>
            <person name="Salcher M."/>
            <person name="Ghai R."/>
            <person name="Kavagutti S V."/>
        </authorList>
    </citation>
    <scope>NUCLEOTIDE SEQUENCE</scope>
</reference>
<feature type="transmembrane region" description="Helical" evidence="1">
    <location>
        <begin position="29"/>
        <end position="47"/>
    </location>
</feature>
<proteinExistence type="predicted"/>
<accession>A0A6J6TR32</accession>
<sequence>MTIPYGRQEITAAVMTTNLTGCLIADDKFISSVLFFILSLIVLLELIRNATLNQKILRCELQ</sequence>
<protein>
    <submittedName>
        <fullName evidence="2">Unannotated protein</fullName>
    </submittedName>
</protein>
<keyword evidence="1" id="KW-0472">Membrane</keyword>
<evidence type="ECO:0000256" key="1">
    <source>
        <dbReference type="SAM" id="Phobius"/>
    </source>
</evidence>
<name>A0A6J6TR32_9ZZZZ</name>
<dbReference type="AlphaFoldDB" id="A0A6J6TR32"/>
<evidence type="ECO:0000313" key="2">
    <source>
        <dbReference type="EMBL" id="CAB4749992.1"/>
    </source>
</evidence>
<keyword evidence="1" id="KW-1133">Transmembrane helix</keyword>
<organism evidence="2">
    <name type="scientific">freshwater metagenome</name>
    <dbReference type="NCBI Taxonomy" id="449393"/>
    <lineage>
        <taxon>unclassified sequences</taxon>
        <taxon>metagenomes</taxon>
        <taxon>ecological metagenomes</taxon>
    </lineage>
</organism>
<dbReference type="EMBL" id="CAEZZK010000009">
    <property type="protein sequence ID" value="CAB4749992.1"/>
    <property type="molecule type" value="Genomic_DNA"/>
</dbReference>
<gene>
    <name evidence="2" type="ORF">UFOPK2855_00101</name>
</gene>